<dbReference type="EMBL" id="CAJNDS010001095">
    <property type="protein sequence ID" value="CAE7246839.1"/>
    <property type="molecule type" value="Genomic_DNA"/>
</dbReference>
<reference evidence="2" key="1">
    <citation type="submission" date="2021-02" db="EMBL/GenBank/DDBJ databases">
        <authorList>
            <person name="Dougan E. K."/>
            <person name="Rhodes N."/>
            <person name="Thang M."/>
            <person name="Chan C."/>
        </authorList>
    </citation>
    <scope>NUCLEOTIDE SEQUENCE</scope>
</reference>
<keyword evidence="3" id="KW-1185">Reference proteome</keyword>
<evidence type="ECO:0000313" key="2">
    <source>
        <dbReference type="EMBL" id="CAE7246839.1"/>
    </source>
</evidence>
<protein>
    <submittedName>
        <fullName evidence="2">Nipblb protein</fullName>
    </submittedName>
</protein>
<dbReference type="EMBL" id="CAJNDS010000383">
    <property type="protein sequence ID" value="CAE7200052.1"/>
    <property type="molecule type" value="Genomic_DNA"/>
</dbReference>
<comment type="caution">
    <text evidence="2">The sequence shown here is derived from an EMBL/GenBank/DDBJ whole genome shotgun (WGS) entry which is preliminary data.</text>
</comment>
<name>A0A812LMP0_9DINO</name>
<accession>A0A812LMP0</accession>
<sequence>MEPAVFVTELRHRLLVADAAEDTWCPKCDGVLDRHSLHAGSCVAGGERTLRHNAVRNLVCSWAERGVLQPERERAGLLLPQRPDEAALARRRPADVFLPAFRGTPTALDFAVTVSGWSPSRRRGEKRQRLRLRMLQSRRRTWGLRMTALVRVSSSSPWCSRAAWDKQAARVLWDIARAVATREGEGAETLHGYLLQRALHCGQEPPCPSRVAPPGLGDWAVWKSCLAFAPVGLYEPLHAWSSHRPQKPGWLRMLACTSPLQQEPSLLMLLPRAAAGCVPRRVEEMVPAEPQGDLMRSNTRLFPELGLYDSSARLPQLVALFRGQKAEIHNDQWNEPAILYCQSRR</sequence>
<dbReference type="AlphaFoldDB" id="A0A812LMP0"/>
<gene>
    <name evidence="2" type="primary">nipblb</name>
    <name evidence="2" type="ORF">SNAT2548_LOCUS11771</name>
    <name evidence="1" type="ORF">SNAT2548_LOCUS5911</name>
</gene>
<organism evidence="2 3">
    <name type="scientific">Symbiodinium natans</name>
    <dbReference type="NCBI Taxonomy" id="878477"/>
    <lineage>
        <taxon>Eukaryota</taxon>
        <taxon>Sar</taxon>
        <taxon>Alveolata</taxon>
        <taxon>Dinophyceae</taxon>
        <taxon>Suessiales</taxon>
        <taxon>Symbiodiniaceae</taxon>
        <taxon>Symbiodinium</taxon>
    </lineage>
</organism>
<evidence type="ECO:0000313" key="1">
    <source>
        <dbReference type="EMBL" id="CAE7200052.1"/>
    </source>
</evidence>
<evidence type="ECO:0000313" key="3">
    <source>
        <dbReference type="Proteomes" id="UP000604046"/>
    </source>
</evidence>
<dbReference type="Proteomes" id="UP000604046">
    <property type="component" value="Unassembled WGS sequence"/>
</dbReference>
<proteinExistence type="predicted"/>